<evidence type="ECO:0000313" key="3">
    <source>
        <dbReference type="Proteomes" id="UP001243717"/>
    </source>
</evidence>
<dbReference type="Proteomes" id="UP001243717">
    <property type="component" value="Unassembled WGS sequence"/>
</dbReference>
<dbReference type="RefSeq" id="WP_308985206.1">
    <property type="nucleotide sequence ID" value="NZ_JARXIC010000014.1"/>
</dbReference>
<keyword evidence="1" id="KW-0812">Transmembrane</keyword>
<evidence type="ECO:0000313" key="2">
    <source>
        <dbReference type="EMBL" id="MDQ8194739.1"/>
    </source>
</evidence>
<keyword evidence="3" id="KW-1185">Reference proteome</keyword>
<comment type="caution">
    <text evidence="2">The sequence shown here is derived from an EMBL/GenBank/DDBJ whole genome shotgun (WGS) entry which is preliminary data.</text>
</comment>
<evidence type="ECO:0000256" key="1">
    <source>
        <dbReference type="SAM" id="Phobius"/>
    </source>
</evidence>
<keyword evidence="1" id="KW-1133">Transmembrane helix</keyword>
<gene>
    <name evidence="2" type="ORF">QEH59_09905</name>
</gene>
<proteinExistence type="predicted"/>
<accession>A0ABU1AIT9</accession>
<feature type="transmembrane region" description="Helical" evidence="1">
    <location>
        <begin position="48"/>
        <end position="65"/>
    </location>
</feature>
<reference evidence="2 3" key="1">
    <citation type="submission" date="2023-04" db="EMBL/GenBank/DDBJ databases">
        <title>A novel bacteria isolated from coastal sediment.</title>
        <authorList>
            <person name="Liu X.-J."/>
            <person name="Du Z.-J."/>
        </authorList>
    </citation>
    <scope>NUCLEOTIDE SEQUENCE [LARGE SCALE GENOMIC DNA]</scope>
    <source>
        <strain evidence="2 3">SDUM461004</strain>
    </source>
</reference>
<name>A0ABU1AIT9_9BACT</name>
<organism evidence="2 3">
    <name type="scientific">Thalassobacterium sedimentorum</name>
    <dbReference type="NCBI Taxonomy" id="3041258"/>
    <lineage>
        <taxon>Bacteria</taxon>
        <taxon>Pseudomonadati</taxon>
        <taxon>Verrucomicrobiota</taxon>
        <taxon>Opitutia</taxon>
        <taxon>Puniceicoccales</taxon>
        <taxon>Coraliomargaritaceae</taxon>
        <taxon>Thalassobacterium</taxon>
    </lineage>
</organism>
<dbReference type="EMBL" id="JARXIC010000014">
    <property type="protein sequence ID" value="MDQ8194739.1"/>
    <property type="molecule type" value="Genomic_DNA"/>
</dbReference>
<evidence type="ECO:0008006" key="4">
    <source>
        <dbReference type="Google" id="ProtNLM"/>
    </source>
</evidence>
<sequence>MKATPRYQSHASAENDIQSKVIILLTDGENNSGAHCAMSSFIFQSPHYLWYLTLVFPLAWLLSRARKQRVKVIAAMGGSLPTHRQLRDYLRLSAFCLIVLALARPGHSPRSDITTHNGRDVVLALDVSRSMLRRRQHTITFRSRQTRHSQCFRHI</sequence>
<keyword evidence="1" id="KW-0472">Membrane</keyword>
<protein>
    <recommendedName>
        <fullName evidence="4">VWA domain-containing protein</fullName>
    </recommendedName>
</protein>